<feature type="compositionally biased region" description="Acidic residues" evidence="2">
    <location>
        <begin position="101"/>
        <end position="120"/>
    </location>
</feature>
<keyword evidence="3" id="KW-1133">Transmembrane helix</keyword>
<dbReference type="Proteomes" id="UP000030744">
    <property type="component" value="Unassembled WGS sequence"/>
</dbReference>
<gene>
    <name evidence="4" type="ORF">EMH_0096570</name>
</gene>
<feature type="transmembrane region" description="Helical" evidence="3">
    <location>
        <begin position="426"/>
        <end position="449"/>
    </location>
</feature>
<keyword evidence="5" id="KW-1185">Reference proteome</keyword>
<dbReference type="GeneID" id="25383689"/>
<dbReference type="OrthoDB" id="345998at2759"/>
<name>U6JR73_9EIME</name>
<dbReference type="VEuPathDB" id="ToxoDB:EMH_0096570"/>
<feature type="transmembrane region" description="Helical" evidence="3">
    <location>
        <begin position="804"/>
        <end position="825"/>
    </location>
</feature>
<feature type="coiled-coil region" evidence="1">
    <location>
        <begin position="670"/>
        <end position="697"/>
    </location>
</feature>
<sequence>MNSALSVATMKAASNYHTVLLQSRKCRKKSRLGILLTAAVAAFAISTAQDVNGFTVEEALFTAGGGETKELGRSHAPTQEGLAMAFAEANQENADTTTPNEEPENPDEGDSDTDDSEEELPPLSPTVEKFDEAMKRACSPSIKESLFKDLEQSVLDAMGVMDRWMNSVLGAMTTLESDSTALYAYLSGTGSLTDVIKSSCLFGLSILAGIIFACLVISYQRQGVQGAKQAYCQAYVFTDEILRGSASLGTNDTRADAPLPDEFEGLLPLVESVETLALLVDGTNPNNILELSKQAATNALDVVALTDEMENTIKFVSDSCISFYASNSLSGCSHKSLFCDLRKSQSSASGLVSIEKRMSASAKEIIKLEPKKYVDELFDGVTLPALNIESSFPTESVKKLFFTVFDVLGESEETVSKVLGWLEVALCVDCAIYLAILLMVVLWLAWFFFRGRKTQSLIPAIFWNILALMAVILLVVGGLLGWTTTLGRQGCSILINNCLEQDQWDLLSDYAPVVEPLISQCLTKEGDGDLLAGVGVDAAYDEMLGTLQETLNGFPTNISPLDKDTSKLAENYLSEATVRGSMVVADPDSVPESRKKVFPEFLKSGMQLLDAEIGGETIYGLETLESLVAPWKLSALHPDEAADGEFIVREDNPNEADPNFIKWLEDLKERKIEELTADGLSQEKAEAESELFKVRTKNGLWWLQQKQKVLDLEYKCEREDGTVDVCGFAEMFGLKEEEQLASSMYNNQRDVAQTYLRISSCFVNAVTDSIGVINENVIFPLERLKKSLNCRFLRRNIVQMAAVAMYRALGGGIACLVVLALFMFWSSLKGDKSAERVAGSNA</sequence>
<evidence type="ECO:0000256" key="2">
    <source>
        <dbReference type="SAM" id="MobiDB-lite"/>
    </source>
</evidence>
<evidence type="ECO:0000313" key="4">
    <source>
        <dbReference type="EMBL" id="CDJ27934.1"/>
    </source>
</evidence>
<feature type="region of interest" description="Disordered" evidence="2">
    <location>
        <begin position="92"/>
        <end position="129"/>
    </location>
</feature>
<protein>
    <submittedName>
        <fullName evidence="4">Uncharacterized protein</fullName>
    </submittedName>
</protein>
<feature type="transmembrane region" description="Helical" evidence="3">
    <location>
        <begin position="461"/>
        <end position="482"/>
    </location>
</feature>
<reference evidence="4" key="1">
    <citation type="submission" date="2013-10" db="EMBL/GenBank/DDBJ databases">
        <title>Genomic analysis of the causative agents of coccidiosis in chickens.</title>
        <authorList>
            <person name="Reid A.J."/>
            <person name="Blake D."/>
            <person name="Billington K."/>
            <person name="Browne H."/>
            <person name="Dunn M."/>
            <person name="Hung S."/>
            <person name="Kawahara F."/>
            <person name="Miranda-Saavedra D."/>
            <person name="Mourier T."/>
            <person name="Nagra H."/>
            <person name="Otto T.D."/>
            <person name="Rawlings N."/>
            <person name="Sanchez A."/>
            <person name="Sanders M."/>
            <person name="Subramaniam C."/>
            <person name="Tay Y."/>
            <person name="Dear P."/>
            <person name="Doerig C."/>
            <person name="Gruber A."/>
            <person name="Parkinson J."/>
            <person name="Shirley M."/>
            <person name="Wan K.L."/>
            <person name="Berriman M."/>
            <person name="Tomley F."/>
            <person name="Pain A."/>
        </authorList>
    </citation>
    <scope>NUCLEOTIDE SEQUENCE [LARGE SCALE GENOMIC DNA]</scope>
    <source>
        <strain evidence="4">Houghton</strain>
    </source>
</reference>
<keyword evidence="3" id="KW-0812">Transmembrane</keyword>
<dbReference type="EMBL" id="HG680488">
    <property type="protein sequence ID" value="CDJ27934.1"/>
    <property type="molecule type" value="Genomic_DNA"/>
</dbReference>
<keyword evidence="1" id="KW-0175">Coiled coil</keyword>
<keyword evidence="3" id="KW-0472">Membrane</keyword>
<feature type="transmembrane region" description="Helical" evidence="3">
    <location>
        <begin position="201"/>
        <end position="219"/>
    </location>
</feature>
<evidence type="ECO:0000256" key="3">
    <source>
        <dbReference type="SAM" id="Phobius"/>
    </source>
</evidence>
<accession>U6JR73</accession>
<evidence type="ECO:0000313" key="5">
    <source>
        <dbReference type="Proteomes" id="UP000030744"/>
    </source>
</evidence>
<organism evidence="4 5">
    <name type="scientific">Eimeria mitis</name>
    <dbReference type="NCBI Taxonomy" id="44415"/>
    <lineage>
        <taxon>Eukaryota</taxon>
        <taxon>Sar</taxon>
        <taxon>Alveolata</taxon>
        <taxon>Apicomplexa</taxon>
        <taxon>Conoidasida</taxon>
        <taxon>Coccidia</taxon>
        <taxon>Eucoccidiorida</taxon>
        <taxon>Eimeriorina</taxon>
        <taxon>Eimeriidae</taxon>
        <taxon>Eimeria</taxon>
    </lineage>
</organism>
<evidence type="ECO:0000256" key="1">
    <source>
        <dbReference type="SAM" id="Coils"/>
    </source>
</evidence>
<reference evidence="4" key="2">
    <citation type="submission" date="2013-10" db="EMBL/GenBank/DDBJ databases">
        <authorList>
            <person name="Aslett M."/>
        </authorList>
    </citation>
    <scope>NUCLEOTIDE SEQUENCE [LARGE SCALE GENOMIC DNA]</scope>
    <source>
        <strain evidence="4">Houghton</strain>
    </source>
</reference>
<dbReference type="RefSeq" id="XP_013350511.1">
    <property type="nucleotide sequence ID" value="XM_013495057.1"/>
</dbReference>
<proteinExistence type="predicted"/>
<dbReference type="AlphaFoldDB" id="U6JR73"/>